<reference evidence="13" key="1">
    <citation type="submission" date="2021-12" db="EMBL/GenBank/DDBJ databases">
        <title>Black yeast isolated from Biological Soil Crust.</title>
        <authorList>
            <person name="Kurbessoian T."/>
        </authorList>
    </citation>
    <scope>NUCLEOTIDE SEQUENCE</scope>
    <source>
        <strain evidence="13">CCFEE 5208</strain>
    </source>
</reference>
<comment type="subcellular location">
    <subcellularLocation>
        <location evidence="1">Membrane</location>
        <topology evidence="1">Multi-pass membrane protein</topology>
    </subcellularLocation>
</comment>
<dbReference type="EMBL" id="JASUXU010000014">
    <property type="protein sequence ID" value="KAK0322934.1"/>
    <property type="molecule type" value="Genomic_DNA"/>
</dbReference>
<feature type="region of interest" description="Disordered" evidence="9">
    <location>
        <begin position="716"/>
        <end position="774"/>
    </location>
</feature>
<evidence type="ECO:0000259" key="12">
    <source>
        <dbReference type="Pfam" id="PF22776"/>
    </source>
</evidence>
<dbReference type="InterPro" id="IPR053951">
    <property type="entry name" value="K_trans_N"/>
</dbReference>
<keyword evidence="8 10" id="KW-0472">Membrane</keyword>
<keyword evidence="2" id="KW-0813">Transport</keyword>
<name>A0AAN6JAI4_9PEZI</name>
<comment type="caution">
    <text evidence="13">The sequence shown here is derived from an EMBL/GenBank/DDBJ whole genome shotgun (WGS) entry which is preliminary data.</text>
</comment>
<protein>
    <recommendedName>
        <fullName evidence="17">Potassium uptake protein</fullName>
    </recommendedName>
</protein>
<dbReference type="PANTHER" id="PTHR30540:SF83">
    <property type="entry name" value="K+ POTASSIUM TRANSPORTER"/>
    <property type="match status" value="1"/>
</dbReference>
<evidence type="ECO:0000256" key="9">
    <source>
        <dbReference type="SAM" id="MobiDB-lite"/>
    </source>
</evidence>
<feature type="transmembrane region" description="Helical" evidence="10">
    <location>
        <begin position="264"/>
        <end position="283"/>
    </location>
</feature>
<evidence type="ECO:0000256" key="4">
    <source>
        <dbReference type="ARBA" id="ARBA00022692"/>
    </source>
</evidence>
<feature type="transmembrane region" description="Helical" evidence="10">
    <location>
        <begin position="225"/>
        <end position="244"/>
    </location>
</feature>
<dbReference type="Proteomes" id="UP001175353">
    <property type="component" value="Unassembled WGS sequence"/>
</dbReference>
<feature type="transmembrane region" description="Helical" evidence="10">
    <location>
        <begin position="342"/>
        <end position="362"/>
    </location>
</feature>
<feature type="transmembrane region" description="Helical" evidence="10">
    <location>
        <begin position="549"/>
        <end position="569"/>
    </location>
</feature>
<evidence type="ECO:0000256" key="5">
    <source>
        <dbReference type="ARBA" id="ARBA00022958"/>
    </source>
</evidence>
<keyword evidence="5" id="KW-0630">Potassium</keyword>
<feature type="domain" description="K+ potassium transporter C-terminal" evidence="12">
    <location>
        <begin position="616"/>
        <end position="844"/>
    </location>
</feature>
<feature type="transmembrane region" description="Helical" evidence="10">
    <location>
        <begin position="295"/>
        <end position="315"/>
    </location>
</feature>
<keyword evidence="16" id="KW-1185">Reference proteome</keyword>
<dbReference type="Proteomes" id="UP001168146">
    <property type="component" value="Unassembled WGS sequence"/>
</dbReference>
<keyword evidence="4 10" id="KW-0812">Transmembrane</keyword>
<dbReference type="GO" id="GO:0016020">
    <property type="term" value="C:membrane"/>
    <property type="evidence" value="ECO:0007669"/>
    <property type="project" value="UniProtKB-SubCell"/>
</dbReference>
<dbReference type="EMBL" id="JAUJLE010000128">
    <property type="protein sequence ID" value="KAK0978398.1"/>
    <property type="molecule type" value="Genomic_DNA"/>
</dbReference>
<evidence type="ECO:0000313" key="15">
    <source>
        <dbReference type="Proteomes" id="UP001168146"/>
    </source>
</evidence>
<dbReference type="Pfam" id="PF22776">
    <property type="entry name" value="K_trans_C"/>
    <property type="match status" value="1"/>
</dbReference>
<evidence type="ECO:0000256" key="10">
    <source>
        <dbReference type="SAM" id="Phobius"/>
    </source>
</evidence>
<feature type="compositionally biased region" description="Basic and acidic residues" evidence="9">
    <location>
        <begin position="744"/>
        <end position="757"/>
    </location>
</feature>
<organism evidence="13 15">
    <name type="scientific">Friedmanniomyces endolithicus</name>
    <dbReference type="NCBI Taxonomy" id="329885"/>
    <lineage>
        <taxon>Eukaryota</taxon>
        <taxon>Fungi</taxon>
        <taxon>Dikarya</taxon>
        <taxon>Ascomycota</taxon>
        <taxon>Pezizomycotina</taxon>
        <taxon>Dothideomycetes</taxon>
        <taxon>Dothideomycetidae</taxon>
        <taxon>Mycosphaerellales</taxon>
        <taxon>Teratosphaeriaceae</taxon>
        <taxon>Friedmanniomyces</taxon>
    </lineage>
</organism>
<feature type="transmembrane region" description="Helical" evidence="10">
    <location>
        <begin position="464"/>
        <end position="484"/>
    </location>
</feature>
<evidence type="ECO:0000256" key="7">
    <source>
        <dbReference type="ARBA" id="ARBA00023065"/>
    </source>
</evidence>
<evidence type="ECO:0000256" key="1">
    <source>
        <dbReference type="ARBA" id="ARBA00004141"/>
    </source>
</evidence>
<evidence type="ECO:0000313" key="16">
    <source>
        <dbReference type="Proteomes" id="UP001175353"/>
    </source>
</evidence>
<dbReference type="Pfam" id="PF02705">
    <property type="entry name" value="K_trans"/>
    <property type="match status" value="1"/>
</dbReference>
<dbReference type="InterPro" id="IPR003855">
    <property type="entry name" value="K+_transporter"/>
</dbReference>
<feature type="transmembrane region" description="Helical" evidence="10">
    <location>
        <begin position="490"/>
        <end position="515"/>
    </location>
</feature>
<feature type="region of interest" description="Disordered" evidence="9">
    <location>
        <begin position="1"/>
        <end position="33"/>
    </location>
</feature>
<keyword evidence="6 10" id="KW-1133">Transmembrane helix</keyword>
<feature type="compositionally biased region" description="Basic and acidic residues" evidence="9">
    <location>
        <begin position="764"/>
        <end position="773"/>
    </location>
</feature>
<proteinExistence type="predicted"/>
<feature type="transmembrane region" description="Helical" evidence="10">
    <location>
        <begin position="101"/>
        <end position="123"/>
    </location>
</feature>
<feature type="transmembrane region" description="Helical" evidence="10">
    <location>
        <begin position="374"/>
        <end position="394"/>
    </location>
</feature>
<evidence type="ECO:0000256" key="8">
    <source>
        <dbReference type="ARBA" id="ARBA00023136"/>
    </source>
</evidence>
<dbReference type="InterPro" id="IPR053952">
    <property type="entry name" value="K_trans_C"/>
</dbReference>
<dbReference type="AlphaFoldDB" id="A0AAN6JAI4"/>
<evidence type="ECO:0000259" key="11">
    <source>
        <dbReference type="Pfam" id="PF02705"/>
    </source>
</evidence>
<feature type="compositionally biased region" description="Basic and acidic residues" evidence="9">
    <location>
        <begin position="15"/>
        <end position="24"/>
    </location>
</feature>
<dbReference type="NCBIfam" id="TIGR00794">
    <property type="entry name" value="kup"/>
    <property type="match status" value="1"/>
</dbReference>
<evidence type="ECO:0000256" key="6">
    <source>
        <dbReference type="ARBA" id="ARBA00022989"/>
    </source>
</evidence>
<dbReference type="GO" id="GO:0015079">
    <property type="term" value="F:potassium ion transmembrane transporter activity"/>
    <property type="evidence" value="ECO:0007669"/>
    <property type="project" value="InterPro"/>
</dbReference>
<feature type="compositionally biased region" description="Low complexity" evidence="9">
    <location>
        <begin position="727"/>
        <end position="743"/>
    </location>
</feature>
<feature type="transmembrane region" description="Helical" evidence="10">
    <location>
        <begin position="414"/>
        <end position="443"/>
    </location>
</feature>
<reference evidence="14" key="2">
    <citation type="submission" date="2023-06" db="EMBL/GenBank/DDBJ databases">
        <title>Black Yeasts Isolated from many extreme environments.</title>
        <authorList>
            <person name="Coleine C."/>
            <person name="Stajich J.E."/>
            <person name="Selbmann L."/>
        </authorList>
    </citation>
    <scope>NUCLEOTIDE SEQUENCE</scope>
    <source>
        <strain evidence="14">CCFEE 5200</strain>
    </source>
</reference>
<evidence type="ECO:0000256" key="2">
    <source>
        <dbReference type="ARBA" id="ARBA00022448"/>
    </source>
</evidence>
<feature type="transmembrane region" description="Helical" evidence="10">
    <location>
        <begin position="138"/>
        <end position="159"/>
    </location>
</feature>
<evidence type="ECO:0000313" key="13">
    <source>
        <dbReference type="EMBL" id="KAK0322934.1"/>
    </source>
</evidence>
<accession>A0AAN6JAI4</accession>
<dbReference type="PANTHER" id="PTHR30540">
    <property type="entry name" value="OSMOTIC STRESS POTASSIUM TRANSPORTER"/>
    <property type="match status" value="1"/>
</dbReference>
<sequence length="845" mass="93263">MANPNTTIQFDDDVDQIRRTRSRDPATTTGTDFNDGIVFSRTVSMGPRTLSMGRRTLSRGRSTEPSALRHAKSLDPEDPEESGLNRPGDYKQKQIFKGSQLFFLAYQSIGVIYGDIGTSPLYVFSSVFGSTPPARDDLIGVLSLIIWSLIMMVTLKYILIILHADNQGEGGTFSCYSLLSRYAHITNRDPREEPLVQLQRWRTNEIPASTLAVRNILERSTFLKGLLKTIGVLAVTMVMSDGVLTPAQSVLGAVQGLNVVVPNITYATVVGTTCGILVLLFIIQPLGTTKIGVTFAPVIILWLGLLAAFGIYNIVKFDAGVFIAFNPGEAFGYLIRHKTDGWLSLGGVLLAFTGVEALFADLGAFSMRAIQISWLGYCLPTLLLAYIGQAAYISVHPEAYAYPVFATAPPGCQIFILVIAILAAIVASQAIITATFQLLSQIIKLSYFPQIQVIHTSKKYHNQLYVPLVNYLLCIGTVIITVVFKNTTALGNAYGVCVMFVTFFDTCMTTLAALIVWRVKPYYVILPWLIFACMDGAFLSSALTKVPQGAWFTITLAAVLASILILWRYGKEQQWSAEKEDRLPLSQFVKVDQNGVYRLVAQQGGKGGEPISFTNGFGIFLDKGGINTPTAFSHFINKLVSAPQVIVFFHMRPLEYPTVPADERFVVSQIRLLPNCYRVICRHGFMDEIVTPDLAAIIYRHVRQYVLDKSRSGISLRAASPPPAESPNPADNPATTTTTPTIADDTKLPLDPEKKSDTTTSSSAHDEPSHDVPSDLTLSQLQAAYDHRVLYIIGKEEMHVKPKTAIWRKILLSIFLFMRDNTRNKMANLKVPTERLVEIGFVKEV</sequence>
<evidence type="ECO:0000256" key="3">
    <source>
        <dbReference type="ARBA" id="ARBA00022538"/>
    </source>
</evidence>
<keyword evidence="7" id="KW-0406">Ion transport</keyword>
<feature type="region of interest" description="Disordered" evidence="9">
    <location>
        <begin position="50"/>
        <end position="90"/>
    </location>
</feature>
<gene>
    <name evidence="13" type="ORF">LTR82_005862</name>
    <name evidence="14" type="ORF">LTR91_012972</name>
</gene>
<evidence type="ECO:0000313" key="14">
    <source>
        <dbReference type="EMBL" id="KAK0978398.1"/>
    </source>
</evidence>
<keyword evidence="3" id="KW-0633">Potassium transport</keyword>
<evidence type="ECO:0008006" key="17">
    <source>
        <dbReference type="Google" id="ProtNLM"/>
    </source>
</evidence>
<feature type="domain" description="K+ potassium transporter integral membrane" evidence="11">
    <location>
        <begin position="104"/>
        <end position="590"/>
    </location>
</feature>
<feature type="transmembrane region" description="Helical" evidence="10">
    <location>
        <begin position="522"/>
        <end position="543"/>
    </location>
</feature>